<feature type="transmembrane region" description="Helical" evidence="1">
    <location>
        <begin position="96"/>
        <end position="116"/>
    </location>
</feature>
<feature type="transmembrane region" description="Helical" evidence="1">
    <location>
        <begin position="123"/>
        <end position="143"/>
    </location>
</feature>
<evidence type="ECO:0000313" key="2">
    <source>
        <dbReference type="EMBL" id="KKK69875.1"/>
    </source>
</evidence>
<organism evidence="2">
    <name type="scientific">marine sediment metagenome</name>
    <dbReference type="NCBI Taxonomy" id="412755"/>
    <lineage>
        <taxon>unclassified sequences</taxon>
        <taxon>metagenomes</taxon>
        <taxon>ecological metagenomes</taxon>
    </lineage>
</organism>
<protein>
    <submittedName>
        <fullName evidence="2">Uncharacterized protein</fullName>
    </submittedName>
</protein>
<feature type="non-terminal residue" evidence="2">
    <location>
        <position position="1"/>
    </location>
</feature>
<dbReference type="Gene3D" id="3.30.40.10">
    <property type="entry name" value="Zinc/RING finger domain, C3HC4 (zinc finger)"/>
    <property type="match status" value="1"/>
</dbReference>
<dbReference type="InterPro" id="IPR013083">
    <property type="entry name" value="Znf_RING/FYVE/PHD"/>
</dbReference>
<evidence type="ECO:0000256" key="1">
    <source>
        <dbReference type="SAM" id="Phobius"/>
    </source>
</evidence>
<dbReference type="SUPFAM" id="SSF57850">
    <property type="entry name" value="RING/U-box"/>
    <property type="match status" value="1"/>
</dbReference>
<sequence>GNKGRVICPISFEQLNEGSTCLIVDCCKKVFDKDFLKNWLNKNDRCPNCLTFVNVFDSFCARYLPKKNILNIIYISGINVAGTVPLVWVVSGDITIHKMAFVFLMTLATCTAIQVLELTRTIILSDTVLGMLVVMIPYAPLIWSESQLWLCSTKVKTIWFKCFSKNF</sequence>
<comment type="caution">
    <text evidence="2">The sequence shown here is derived from an EMBL/GenBank/DDBJ whole genome shotgun (WGS) entry which is preliminary data.</text>
</comment>
<reference evidence="2" key="1">
    <citation type="journal article" date="2015" name="Nature">
        <title>Complex archaea that bridge the gap between prokaryotes and eukaryotes.</title>
        <authorList>
            <person name="Spang A."/>
            <person name="Saw J.H."/>
            <person name="Jorgensen S.L."/>
            <person name="Zaremba-Niedzwiedzka K."/>
            <person name="Martijn J."/>
            <person name="Lind A.E."/>
            <person name="van Eijk R."/>
            <person name="Schleper C."/>
            <person name="Guy L."/>
            <person name="Ettema T.J."/>
        </authorList>
    </citation>
    <scope>NUCLEOTIDE SEQUENCE</scope>
</reference>
<gene>
    <name evidence="2" type="ORF">LCGC14_2929670</name>
</gene>
<keyword evidence="1" id="KW-0812">Transmembrane</keyword>
<name>A0A0F8Y868_9ZZZZ</name>
<accession>A0A0F8Y868</accession>
<feature type="transmembrane region" description="Helical" evidence="1">
    <location>
        <begin position="72"/>
        <end position="90"/>
    </location>
</feature>
<keyword evidence="1" id="KW-1133">Transmembrane helix</keyword>
<proteinExistence type="predicted"/>
<dbReference type="EMBL" id="LAZR01058446">
    <property type="protein sequence ID" value="KKK69875.1"/>
    <property type="molecule type" value="Genomic_DNA"/>
</dbReference>
<dbReference type="AlphaFoldDB" id="A0A0F8Y868"/>
<keyword evidence="1" id="KW-0472">Membrane</keyword>